<keyword evidence="3" id="KW-0175">Coiled coil</keyword>
<keyword evidence="5" id="KW-1185">Reference proteome</keyword>
<evidence type="ECO:0000256" key="1">
    <source>
        <dbReference type="ARBA" id="ARBA00007613"/>
    </source>
</evidence>
<comment type="subcellular location">
    <subcellularLocation>
        <location evidence="2">Cell outer membrane</location>
        <topology evidence="2">Lipid-anchor</topology>
    </subcellularLocation>
</comment>
<dbReference type="RefSeq" id="WP_023494846.1">
    <property type="nucleotide sequence ID" value="NZ_AYLO01000067.1"/>
</dbReference>
<feature type="coiled-coil region" evidence="3">
    <location>
        <begin position="210"/>
        <end position="244"/>
    </location>
</feature>
<dbReference type="InterPro" id="IPR010131">
    <property type="entry name" value="MdtP/NodT-like"/>
</dbReference>
<dbReference type="Gene3D" id="2.20.200.10">
    <property type="entry name" value="Outer membrane efflux proteins (OEP)"/>
    <property type="match status" value="1"/>
</dbReference>
<dbReference type="EMBL" id="AYLO01000067">
    <property type="protein sequence ID" value="ESS72122.1"/>
    <property type="molecule type" value="Genomic_DNA"/>
</dbReference>
<dbReference type="OrthoDB" id="9770517at2"/>
<accession>V5C0Z0</accession>
<reference evidence="4 5" key="1">
    <citation type="journal article" date="2013" name="Genome Announc.">
        <title>Draft Genome Sequence of the Methanotrophic Gammaproteobacterium Methyloglobulus morosus DSM 22980 Strain KoM1.</title>
        <authorList>
            <person name="Poehlein A."/>
            <person name="Deutzmann J.S."/>
            <person name="Daniel R."/>
            <person name="Simeonova D.D."/>
        </authorList>
    </citation>
    <scope>NUCLEOTIDE SEQUENCE [LARGE SCALE GENOMIC DNA]</scope>
    <source>
        <strain evidence="4 5">KoM1</strain>
    </source>
</reference>
<evidence type="ECO:0000256" key="2">
    <source>
        <dbReference type="RuleBase" id="RU362097"/>
    </source>
</evidence>
<keyword evidence="2" id="KW-1134">Transmembrane beta strand</keyword>
<sequence length="453" mass="49985">MRLIVFGFFALMLAACETPPKRDEALPVKNMPTRWEANSDNQVVPPSWLAGFADQKLQDLVKESLAANFDLQAAAARVEAAKASVKIAGSGRFPQLSFSPGYERGENHAVGKPTDKLSTFQALFDLNWELDVWGRIKDFQSAASYDAQATAYDFRAARLSLAARTAQAYFVLTEANLQVKVAEESIKDRRTVVDLVQGRFNRGLTQGLDLRLALTDLTSAEAQLADVRNRVQQAARQLEVLLGRYPAGKVGSQAKLPNPPEPLQAGLPAEILQRRPDLVAAFDRLKAADYRVASAKKALLPRVTLTAAGGIRSSSLAELIDPRAVAWNFLMGLSQPLFTGGKLTGEIDLQNANVKEALNNYRQTALIAFSEVEQSLAAEEWLRKQEQAFYANVLQTEESRKSAINAYRRGVIQILTLLDSYRSTLSAQSEYFIVQRLLLNNRINLYLALGAEV</sequence>
<dbReference type="eggNOG" id="COG1538">
    <property type="taxonomic scope" value="Bacteria"/>
</dbReference>
<dbReference type="NCBIfam" id="TIGR01845">
    <property type="entry name" value="outer_NodT"/>
    <property type="match status" value="1"/>
</dbReference>
<dbReference type="PANTHER" id="PTHR30203">
    <property type="entry name" value="OUTER MEMBRANE CATION EFFLUX PROTEIN"/>
    <property type="match status" value="1"/>
</dbReference>
<keyword evidence="2" id="KW-0812">Transmembrane</keyword>
<dbReference type="Pfam" id="PF02321">
    <property type="entry name" value="OEP"/>
    <property type="match status" value="2"/>
</dbReference>
<dbReference type="PANTHER" id="PTHR30203:SF30">
    <property type="entry name" value="OUTER MEMBRANE PROTEIN-RELATED"/>
    <property type="match status" value="1"/>
</dbReference>
<protein>
    <submittedName>
        <fullName evidence="4">Outer membrane protein OprM</fullName>
    </submittedName>
</protein>
<dbReference type="AlphaFoldDB" id="V5C0Z0"/>
<keyword evidence="2" id="KW-0449">Lipoprotein</keyword>
<organism evidence="4 5">
    <name type="scientific">Methyloglobulus morosus KoM1</name>
    <dbReference type="NCBI Taxonomy" id="1116472"/>
    <lineage>
        <taxon>Bacteria</taxon>
        <taxon>Pseudomonadati</taxon>
        <taxon>Pseudomonadota</taxon>
        <taxon>Gammaproteobacteria</taxon>
        <taxon>Methylococcales</taxon>
        <taxon>Methylococcaceae</taxon>
        <taxon>Methyloglobulus</taxon>
    </lineage>
</organism>
<keyword evidence="2" id="KW-0472">Membrane</keyword>
<keyword evidence="2" id="KW-0564">Palmitate</keyword>
<dbReference type="PATRIC" id="fig|1116472.3.peg.2091"/>
<gene>
    <name evidence="4" type="primary">oprM</name>
    <name evidence="4" type="ORF">MGMO_70c00170</name>
</gene>
<dbReference type="PROSITE" id="PS51257">
    <property type="entry name" value="PROKAR_LIPOPROTEIN"/>
    <property type="match status" value="1"/>
</dbReference>
<dbReference type="InterPro" id="IPR003423">
    <property type="entry name" value="OMP_efflux"/>
</dbReference>
<evidence type="ECO:0000313" key="4">
    <source>
        <dbReference type="EMBL" id="ESS72122.1"/>
    </source>
</evidence>
<name>V5C0Z0_9GAMM</name>
<dbReference type="SUPFAM" id="SSF56954">
    <property type="entry name" value="Outer membrane efflux proteins (OEP)"/>
    <property type="match status" value="1"/>
</dbReference>
<dbReference type="STRING" id="1116472.MGMO_70c00170"/>
<evidence type="ECO:0000313" key="5">
    <source>
        <dbReference type="Proteomes" id="UP000017842"/>
    </source>
</evidence>
<dbReference type="Gene3D" id="1.20.1600.10">
    <property type="entry name" value="Outer membrane efflux proteins (OEP)"/>
    <property type="match status" value="1"/>
</dbReference>
<comment type="caution">
    <text evidence="4">The sequence shown here is derived from an EMBL/GenBank/DDBJ whole genome shotgun (WGS) entry which is preliminary data.</text>
</comment>
<dbReference type="GO" id="GO:0015562">
    <property type="term" value="F:efflux transmembrane transporter activity"/>
    <property type="evidence" value="ECO:0007669"/>
    <property type="project" value="InterPro"/>
</dbReference>
<dbReference type="Proteomes" id="UP000017842">
    <property type="component" value="Unassembled WGS sequence"/>
</dbReference>
<proteinExistence type="inferred from homology"/>
<dbReference type="GO" id="GO:0009279">
    <property type="term" value="C:cell outer membrane"/>
    <property type="evidence" value="ECO:0007669"/>
    <property type="project" value="UniProtKB-SubCell"/>
</dbReference>
<comment type="similarity">
    <text evidence="1 2">Belongs to the outer membrane factor (OMF) (TC 1.B.17) family.</text>
</comment>
<evidence type="ECO:0000256" key="3">
    <source>
        <dbReference type="SAM" id="Coils"/>
    </source>
</evidence>